<dbReference type="GO" id="GO:0003887">
    <property type="term" value="F:DNA-directed DNA polymerase activity"/>
    <property type="evidence" value="ECO:0007669"/>
    <property type="project" value="UniProtKB-KW"/>
</dbReference>
<dbReference type="Pfam" id="PF00078">
    <property type="entry name" value="RVT_1"/>
    <property type="match status" value="1"/>
</dbReference>
<feature type="domain" description="Integrase catalytic" evidence="17">
    <location>
        <begin position="1072"/>
        <end position="1256"/>
    </location>
</feature>
<dbReference type="InterPro" id="IPR056924">
    <property type="entry name" value="SH3_Tf2-1"/>
</dbReference>
<feature type="compositionally biased region" description="Pro residues" evidence="16">
    <location>
        <begin position="55"/>
        <end position="67"/>
    </location>
</feature>
<keyword evidence="13" id="KW-0238">DNA-binding</keyword>
<keyword evidence="6" id="KW-0064">Aspartyl protease</keyword>
<dbReference type="InterPro" id="IPR043502">
    <property type="entry name" value="DNA/RNA_pol_sf"/>
</dbReference>
<dbReference type="CDD" id="cd01647">
    <property type="entry name" value="RT_LTR"/>
    <property type="match status" value="1"/>
</dbReference>
<dbReference type="Gene3D" id="1.10.340.70">
    <property type="match status" value="1"/>
</dbReference>
<evidence type="ECO:0000256" key="8">
    <source>
        <dbReference type="ARBA" id="ARBA00022801"/>
    </source>
</evidence>
<evidence type="ECO:0000313" key="19">
    <source>
        <dbReference type="Proteomes" id="UP000242715"/>
    </source>
</evidence>
<evidence type="ECO:0000256" key="7">
    <source>
        <dbReference type="ARBA" id="ARBA00022759"/>
    </source>
</evidence>
<dbReference type="FunFam" id="3.30.70.270:FF:000020">
    <property type="entry name" value="Transposon Tf2-6 polyprotein-like Protein"/>
    <property type="match status" value="1"/>
</dbReference>
<keyword evidence="11" id="KW-0695">RNA-directed DNA polymerase</keyword>
<feature type="compositionally biased region" description="Basic and acidic residues" evidence="16">
    <location>
        <begin position="275"/>
        <end position="284"/>
    </location>
</feature>
<organism evidence="18 19">
    <name type="scientific">Trifolium subterraneum</name>
    <name type="common">Subterranean clover</name>
    <dbReference type="NCBI Taxonomy" id="3900"/>
    <lineage>
        <taxon>Eukaryota</taxon>
        <taxon>Viridiplantae</taxon>
        <taxon>Streptophyta</taxon>
        <taxon>Embryophyta</taxon>
        <taxon>Tracheophyta</taxon>
        <taxon>Spermatophyta</taxon>
        <taxon>Magnoliopsida</taxon>
        <taxon>eudicotyledons</taxon>
        <taxon>Gunneridae</taxon>
        <taxon>Pentapetalae</taxon>
        <taxon>rosids</taxon>
        <taxon>fabids</taxon>
        <taxon>Fabales</taxon>
        <taxon>Fabaceae</taxon>
        <taxon>Papilionoideae</taxon>
        <taxon>50 kb inversion clade</taxon>
        <taxon>NPAAA clade</taxon>
        <taxon>Hologalegina</taxon>
        <taxon>IRL clade</taxon>
        <taxon>Trifolieae</taxon>
        <taxon>Trifolium</taxon>
    </lineage>
</organism>
<keyword evidence="10" id="KW-0229">DNA integration</keyword>
<dbReference type="Pfam" id="PF24626">
    <property type="entry name" value="SH3_Tf2-1"/>
    <property type="match status" value="1"/>
</dbReference>
<evidence type="ECO:0000256" key="3">
    <source>
        <dbReference type="ARBA" id="ARBA00022695"/>
    </source>
</evidence>
<dbReference type="Pfam" id="PF03732">
    <property type="entry name" value="Retrotrans_gag"/>
    <property type="match status" value="1"/>
</dbReference>
<dbReference type="Pfam" id="PF08284">
    <property type="entry name" value="RVP_2"/>
    <property type="match status" value="1"/>
</dbReference>
<dbReference type="InterPro" id="IPR036397">
    <property type="entry name" value="RNaseH_sf"/>
</dbReference>
<evidence type="ECO:0000256" key="5">
    <source>
        <dbReference type="ARBA" id="ARBA00022723"/>
    </source>
</evidence>
<dbReference type="SUPFAM" id="SSF50630">
    <property type="entry name" value="Acid proteases"/>
    <property type="match status" value="1"/>
</dbReference>
<evidence type="ECO:0000256" key="11">
    <source>
        <dbReference type="ARBA" id="ARBA00022918"/>
    </source>
</evidence>
<keyword evidence="3" id="KW-0548">Nucleotidyltransferase</keyword>
<dbReference type="SUPFAM" id="SSF56672">
    <property type="entry name" value="DNA/RNA polymerases"/>
    <property type="match status" value="1"/>
</dbReference>
<dbReference type="PANTHER" id="PTHR37984:SF5">
    <property type="entry name" value="PROTEIN NYNRIN-LIKE"/>
    <property type="match status" value="1"/>
</dbReference>
<dbReference type="Gene3D" id="3.30.420.10">
    <property type="entry name" value="Ribonuclease H-like superfamily/Ribonuclease H"/>
    <property type="match status" value="1"/>
</dbReference>
<dbReference type="GO" id="GO:0006508">
    <property type="term" value="P:proteolysis"/>
    <property type="evidence" value="ECO:0007669"/>
    <property type="project" value="UniProtKB-KW"/>
</dbReference>
<dbReference type="InterPro" id="IPR012337">
    <property type="entry name" value="RNaseH-like_sf"/>
</dbReference>
<dbReference type="InterPro" id="IPR043128">
    <property type="entry name" value="Rev_trsase/Diguanyl_cyclase"/>
</dbReference>
<dbReference type="InterPro" id="IPR005162">
    <property type="entry name" value="Retrotrans_gag_dom"/>
</dbReference>
<protein>
    <recommendedName>
        <fullName evidence="17">Integrase catalytic domain-containing protein</fullName>
    </recommendedName>
</protein>
<evidence type="ECO:0000256" key="15">
    <source>
        <dbReference type="ARBA" id="ARBA00023268"/>
    </source>
</evidence>
<dbReference type="GO" id="GO:0004519">
    <property type="term" value="F:endonuclease activity"/>
    <property type="evidence" value="ECO:0007669"/>
    <property type="project" value="UniProtKB-KW"/>
</dbReference>
<keyword evidence="2" id="KW-0808">Transferase</keyword>
<evidence type="ECO:0000256" key="9">
    <source>
        <dbReference type="ARBA" id="ARBA00022842"/>
    </source>
</evidence>
<dbReference type="PANTHER" id="PTHR37984">
    <property type="entry name" value="PROTEIN CBG26694"/>
    <property type="match status" value="1"/>
</dbReference>
<keyword evidence="14" id="KW-0233">DNA recombination</keyword>
<dbReference type="InterPro" id="IPR000477">
    <property type="entry name" value="RT_dom"/>
</dbReference>
<dbReference type="Pfam" id="PF17921">
    <property type="entry name" value="Integrase_H2C2"/>
    <property type="match status" value="1"/>
</dbReference>
<dbReference type="GO" id="GO:0004190">
    <property type="term" value="F:aspartic-type endopeptidase activity"/>
    <property type="evidence" value="ECO:0007669"/>
    <property type="project" value="UniProtKB-KW"/>
</dbReference>
<dbReference type="Gene3D" id="3.30.70.270">
    <property type="match status" value="2"/>
</dbReference>
<dbReference type="CDD" id="cd00303">
    <property type="entry name" value="retropepsin_like"/>
    <property type="match status" value="1"/>
</dbReference>
<evidence type="ECO:0000259" key="17">
    <source>
        <dbReference type="PROSITE" id="PS50994"/>
    </source>
</evidence>
<name>A0A2Z6P934_TRISU</name>
<feature type="compositionally biased region" description="Pro residues" evidence="16">
    <location>
        <begin position="246"/>
        <end position="259"/>
    </location>
</feature>
<keyword evidence="4" id="KW-0540">Nuclease</keyword>
<evidence type="ECO:0000313" key="18">
    <source>
        <dbReference type="EMBL" id="GAU39167.1"/>
    </source>
</evidence>
<evidence type="ECO:0000256" key="16">
    <source>
        <dbReference type="SAM" id="MobiDB-lite"/>
    </source>
</evidence>
<dbReference type="InterPro" id="IPR050951">
    <property type="entry name" value="Retrovirus_Pol_polyprotein"/>
</dbReference>
<evidence type="ECO:0000256" key="4">
    <source>
        <dbReference type="ARBA" id="ARBA00022722"/>
    </source>
</evidence>
<gene>
    <name evidence="18" type="ORF">TSUD_147890</name>
</gene>
<dbReference type="InterPro" id="IPR041577">
    <property type="entry name" value="RT_RNaseH_2"/>
</dbReference>
<evidence type="ECO:0000256" key="10">
    <source>
        <dbReference type="ARBA" id="ARBA00022908"/>
    </source>
</evidence>
<keyword evidence="9" id="KW-0460">Magnesium</keyword>
<dbReference type="InterPro" id="IPR001584">
    <property type="entry name" value="Integrase_cat-core"/>
</dbReference>
<keyword evidence="19" id="KW-1185">Reference proteome</keyword>
<dbReference type="GO" id="GO:0046872">
    <property type="term" value="F:metal ion binding"/>
    <property type="evidence" value="ECO:0007669"/>
    <property type="project" value="UniProtKB-KW"/>
</dbReference>
<feature type="region of interest" description="Disordered" evidence="16">
    <location>
        <begin position="38"/>
        <end position="67"/>
    </location>
</feature>
<proteinExistence type="predicted"/>
<dbReference type="GO" id="GO:0003964">
    <property type="term" value="F:RNA-directed DNA polymerase activity"/>
    <property type="evidence" value="ECO:0007669"/>
    <property type="project" value="UniProtKB-KW"/>
</dbReference>
<dbReference type="SUPFAM" id="SSF53098">
    <property type="entry name" value="Ribonuclease H-like"/>
    <property type="match status" value="1"/>
</dbReference>
<dbReference type="CDD" id="cd09274">
    <property type="entry name" value="RNase_HI_RT_Ty3"/>
    <property type="match status" value="1"/>
</dbReference>
<dbReference type="Proteomes" id="UP000242715">
    <property type="component" value="Unassembled WGS sequence"/>
</dbReference>
<dbReference type="Gene3D" id="3.10.10.10">
    <property type="entry name" value="HIV Type 1 Reverse Transcriptase, subunit A, domain 1"/>
    <property type="match status" value="1"/>
</dbReference>
<evidence type="ECO:0000256" key="1">
    <source>
        <dbReference type="ARBA" id="ARBA00022670"/>
    </source>
</evidence>
<dbReference type="FunFam" id="3.10.10.10:FF:000007">
    <property type="entry name" value="Retrovirus-related Pol polyprotein from transposon 17.6-like Protein"/>
    <property type="match status" value="1"/>
</dbReference>
<keyword evidence="8" id="KW-0378">Hydrolase</keyword>
<sequence>MTRNTQPAAPERFDELLHQLTQFQIQFTTTMADVVSRVESLERRTPDPSSASASVPPPFSLPNNPTPPRLKLDVPRFDGHNAHGWIFKISQFFEYHHTPKEERITVASFYLDGPALAWYQWLYRNGQIVSWPQFLQALELRFAPTAYDDPRGKLFKLQQTTTVSAYLSEFESIANRIVGLSPPDLLSFFISGLRSEICQEVLAQQPSSLSQAVGLARLQEEKIQDLLRLAKARAITPWTNPQPSVRTPPPGVVTPPLLPTPANRPRYRQLSPTKMAERREKDEEAIGLDPGDTTFDPPPELSGLIEEPHSAQLSYHALSGVQSAQTIHVLGRVGSHSVRVLVDGGSTLNFIQAQVAHKLGLPHIPSPPLKVIVGNGEELSSTQVCKDVQLEMQGHIFAVDLYALNLCGPDIVLGTPWLETLGPMLMDYDSLTMKFTHVDANIELCGEIEPPATISYNQLKKLVDTEPIAQLFSLSPVTTPSTISDFMNHQNPIVTSLLRQFASLFNEPTQLPPPRFTDHQIPLPPDACLVNVRPYRYPHAQKLEIETQVRKLLDNGWIQPSNSPYSSPVLLLNKKDGSWWMCVDYRALNALTIKDHFPLPTDDELLDELGSACVFSKLDLTSGFHQIRLHPQDSHKTAFRTHGGHYEYKVISFGLCNALATFQATMIDIFRPLLRRTVIVFFDVILVYGDTEASHIDHLKSVFELLAQHQFYIKPLKCSFAQHQIDYLGHVVSAGTVAPDPEKIKAIIEWPVPNSVKTLHGFLGLVGYYRKFVRNDAFLASPLTSLLKKDAFHWTDSAFDSFNALKKDLSTALVLALPDFSITFVVQTDASNYAMGAVLLQQGHPLAYFSKMFCPCIAKSSTYIRELHAIIAAVKSWRQYLLGHFFIIQTDHRSLKELPTQVIQTPEQQHYLSKLLGYHYEIQYRLGNTNLAADALSRINVPFTDTFYLLYVPNLVFLEELHKELSTDRVFLELCRKVQVDPSSFPKFKLVNGWLSYNRRIWISHLSRFKALLLQEYHDSLSARHAGLSKTMKRLSENFFWDHMKLDVQAHIRKCTLCQQIKYSAARLGGLLQPLPLSNHIWEDLSMDFIAGLPLSKGNSVLFVVVDHFSKGIHLGTLFSGFTAYKVAELFVSIVCKHHGIPRSIVSDRDAIFISKFWQDLFKFSGTFLRMSSSYHPQTDGQTNVMNRTIEQYLRAFVHEKPSIWVMFGKSPPSIPSYITGSSSMEAFDSVLQSRDEILALLRKNLSKAETRMKSNADKHRKEANFEVGTWVYVKLQPYRQISLSRAKYHKLSKRYYGPYLITAKIGAVAYKLDLPPQAKIHNVFHVSLLKLYEGPVPQQLDQLPAFSVDNHPIISPLAILNFRTQMVDGVPTRFALVQWGGLLPKDTSWEPWDELKHTYDLEDKVEFDGGNIVMDLPTLDHDAAHKEPVEGRPKRTIKLPKRLEDCELT</sequence>
<dbReference type="InterPro" id="IPR021109">
    <property type="entry name" value="Peptidase_aspartic_dom_sf"/>
</dbReference>
<evidence type="ECO:0000256" key="6">
    <source>
        <dbReference type="ARBA" id="ARBA00022750"/>
    </source>
</evidence>
<dbReference type="Pfam" id="PF17919">
    <property type="entry name" value="RT_RNaseH_2"/>
    <property type="match status" value="1"/>
</dbReference>
<keyword evidence="5" id="KW-0479">Metal-binding</keyword>
<dbReference type="OrthoDB" id="1434035at2759"/>
<dbReference type="PROSITE" id="PS50994">
    <property type="entry name" value="INTEGRASE"/>
    <property type="match status" value="1"/>
</dbReference>
<keyword evidence="1" id="KW-0645">Protease</keyword>
<feature type="region of interest" description="Disordered" evidence="16">
    <location>
        <begin position="238"/>
        <end position="304"/>
    </location>
</feature>
<dbReference type="GO" id="GO:0003677">
    <property type="term" value="F:DNA binding"/>
    <property type="evidence" value="ECO:0007669"/>
    <property type="project" value="UniProtKB-KW"/>
</dbReference>
<keyword evidence="15" id="KW-0511">Multifunctional enzyme</keyword>
<evidence type="ECO:0000256" key="2">
    <source>
        <dbReference type="ARBA" id="ARBA00022679"/>
    </source>
</evidence>
<reference evidence="19" key="1">
    <citation type="journal article" date="2017" name="Front. Plant Sci.">
        <title>Climate Clever Clovers: New Paradigm to Reduce the Environmental Footprint of Ruminants by Breeding Low Methanogenic Forages Utilizing Haplotype Variation.</title>
        <authorList>
            <person name="Kaur P."/>
            <person name="Appels R."/>
            <person name="Bayer P.E."/>
            <person name="Keeble-Gagnere G."/>
            <person name="Wang J."/>
            <person name="Hirakawa H."/>
            <person name="Shirasawa K."/>
            <person name="Vercoe P."/>
            <person name="Stefanova K."/>
            <person name="Durmic Z."/>
            <person name="Nichols P."/>
            <person name="Revell C."/>
            <person name="Isobe S.N."/>
            <person name="Edwards D."/>
            <person name="Erskine W."/>
        </authorList>
    </citation>
    <scope>NUCLEOTIDE SEQUENCE [LARGE SCALE GENOMIC DNA]</scope>
    <source>
        <strain evidence="19">cv. Daliak</strain>
    </source>
</reference>
<dbReference type="InterPro" id="IPR041588">
    <property type="entry name" value="Integrase_H2C2"/>
</dbReference>
<dbReference type="EMBL" id="DF973746">
    <property type="protein sequence ID" value="GAU39167.1"/>
    <property type="molecule type" value="Genomic_DNA"/>
</dbReference>
<evidence type="ECO:0000256" key="14">
    <source>
        <dbReference type="ARBA" id="ARBA00023172"/>
    </source>
</evidence>
<accession>A0A2Z6P934</accession>
<dbReference type="GO" id="GO:0006310">
    <property type="term" value="P:DNA recombination"/>
    <property type="evidence" value="ECO:0007669"/>
    <property type="project" value="UniProtKB-KW"/>
</dbReference>
<dbReference type="GO" id="GO:0015074">
    <property type="term" value="P:DNA integration"/>
    <property type="evidence" value="ECO:0007669"/>
    <property type="project" value="UniProtKB-KW"/>
</dbReference>
<evidence type="ECO:0000256" key="12">
    <source>
        <dbReference type="ARBA" id="ARBA00022932"/>
    </source>
</evidence>
<dbReference type="Gene3D" id="2.40.70.10">
    <property type="entry name" value="Acid Proteases"/>
    <property type="match status" value="1"/>
</dbReference>
<keyword evidence="12" id="KW-0239">DNA-directed DNA polymerase</keyword>
<evidence type="ECO:0000256" key="13">
    <source>
        <dbReference type="ARBA" id="ARBA00023125"/>
    </source>
</evidence>
<keyword evidence="7" id="KW-0255">Endonuclease</keyword>